<dbReference type="Gene3D" id="3.90.1720.10">
    <property type="entry name" value="endopeptidase domain like (from Nostoc punctiforme)"/>
    <property type="match status" value="1"/>
</dbReference>
<proteinExistence type="inferred from homology"/>
<evidence type="ECO:0000256" key="3">
    <source>
        <dbReference type="ARBA" id="ARBA00022801"/>
    </source>
</evidence>
<comment type="similarity">
    <text evidence="1">Belongs to the peptidase C40 family.</text>
</comment>
<dbReference type="GO" id="GO:0006508">
    <property type="term" value="P:proteolysis"/>
    <property type="evidence" value="ECO:0007669"/>
    <property type="project" value="UniProtKB-KW"/>
</dbReference>
<dbReference type="InterPro" id="IPR038765">
    <property type="entry name" value="Papain-like_cys_pep_sf"/>
</dbReference>
<feature type="signal peptide" evidence="5">
    <location>
        <begin position="1"/>
        <end position="31"/>
    </location>
</feature>
<evidence type="ECO:0000256" key="2">
    <source>
        <dbReference type="ARBA" id="ARBA00022670"/>
    </source>
</evidence>
<accession>A0A1M4TH56</accession>
<dbReference type="AlphaFoldDB" id="A0A1M4TH56"/>
<keyword evidence="3 7" id="KW-0378">Hydrolase</keyword>
<dbReference type="PANTHER" id="PTHR47053">
    <property type="entry name" value="MUREIN DD-ENDOPEPTIDASE MEPH-RELATED"/>
    <property type="match status" value="1"/>
</dbReference>
<sequence>MVYWMLNKKMLSLTLSLTLVLAVALNVDVQAAKTTKQNKKVVVQKKNNKKVSVQKKKKTIKRTASRGRIYSRGSGSVIAVGNVEQVEDIAKSLLGVRYVYGGTTTSGLDCSGFVQYVYKKMGVVLPRTASQQARVGLAVSKDNLRKGDLVFFETVSAGISHVGIYLGDGKFIHASSTKKGVTISSLDSGYYSERYRGAVRILK</sequence>
<dbReference type="InterPro" id="IPR000064">
    <property type="entry name" value="NLP_P60_dom"/>
</dbReference>
<dbReference type="InterPro" id="IPR051202">
    <property type="entry name" value="Peptidase_C40"/>
</dbReference>
<feature type="domain" description="NlpC/P60" evidence="6">
    <location>
        <begin position="80"/>
        <end position="202"/>
    </location>
</feature>
<evidence type="ECO:0000313" key="7">
    <source>
        <dbReference type="EMBL" id="SHE43654.1"/>
    </source>
</evidence>
<evidence type="ECO:0000259" key="6">
    <source>
        <dbReference type="PROSITE" id="PS51935"/>
    </source>
</evidence>
<feature type="chain" id="PRO_5012251364" evidence="5">
    <location>
        <begin position="32"/>
        <end position="203"/>
    </location>
</feature>
<keyword evidence="2" id="KW-0645">Protease</keyword>
<evidence type="ECO:0000256" key="1">
    <source>
        <dbReference type="ARBA" id="ARBA00007074"/>
    </source>
</evidence>
<dbReference type="PANTHER" id="PTHR47053:SF1">
    <property type="entry name" value="MUREIN DD-ENDOPEPTIDASE MEPH-RELATED"/>
    <property type="match status" value="1"/>
</dbReference>
<dbReference type="GO" id="GO:0008234">
    <property type="term" value="F:cysteine-type peptidase activity"/>
    <property type="evidence" value="ECO:0007669"/>
    <property type="project" value="UniProtKB-KW"/>
</dbReference>
<keyword evidence="5" id="KW-0732">Signal</keyword>
<dbReference type="Proteomes" id="UP000184423">
    <property type="component" value="Unassembled WGS sequence"/>
</dbReference>
<evidence type="ECO:0000256" key="4">
    <source>
        <dbReference type="ARBA" id="ARBA00022807"/>
    </source>
</evidence>
<organism evidence="7 8">
    <name type="scientific">Caloramator proteoclasticus DSM 10124</name>
    <dbReference type="NCBI Taxonomy" id="1121262"/>
    <lineage>
        <taxon>Bacteria</taxon>
        <taxon>Bacillati</taxon>
        <taxon>Bacillota</taxon>
        <taxon>Clostridia</taxon>
        <taxon>Eubacteriales</taxon>
        <taxon>Clostridiaceae</taxon>
        <taxon>Caloramator</taxon>
    </lineage>
</organism>
<evidence type="ECO:0000313" key="8">
    <source>
        <dbReference type="Proteomes" id="UP000184423"/>
    </source>
</evidence>
<dbReference type="Pfam" id="PF00877">
    <property type="entry name" value="NLPC_P60"/>
    <property type="match status" value="1"/>
</dbReference>
<reference evidence="8" key="1">
    <citation type="submission" date="2016-11" db="EMBL/GenBank/DDBJ databases">
        <authorList>
            <person name="Varghese N."/>
            <person name="Submissions S."/>
        </authorList>
    </citation>
    <scope>NUCLEOTIDE SEQUENCE [LARGE SCALE GENOMIC DNA]</scope>
    <source>
        <strain evidence="8">DSM 10124</strain>
    </source>
</reference>
<gene>
    <name evidence="7" type="ORF">SAMN02746091_00387</name>
</gene>
<evidence type="ECO:0000256" key="5">
    <source>
        <dbReference type="SAM" id="SignalP"/>
    </source>
</evidence>
<dbReference type="EMBL" id="FQVG01000004">
    <property type="protein sequence ID" value="SHE43654.1"/>
    <property type="molecule type" value="Genomic_DNA"/>
</dbReference>
<dbReference type="SUPFAM" id="SSF54001">
    <property type="entry name" value="Cysteine proteinases"/>
    <property type="match status" value="1"/>
</dbReference>
<keyword evidence="8" id="KW-1185">Reference proteome</keyword>
<name>A0A1M4TH56_9CLOT</name>
<keyword evidence="4" id="KW-0788">Thiol protease</keyword>
<dbReference type="PROSITE" id="PS51935">
    <property type="entry name" value="NLPC_P60"/>
    <property type="match status" value="1"/>
</dbReference>
<protein>
    <submittedName>
        <fullName evidence="7">Cell wall-associated hydrolase, NlpC family</fullName>
    </submittedName>
</protein>